<evidence type="ECO:0000313" key="2">
    <source>
        <dbReference type="EMBL" id="GEK92772.1"/>
    </source>
</evidence>
<dbReference type="Pfam" id="PF11154">
    <property type="entry name" value="DUF2934"/>
    <property type="match status" value="1"/>
</dbReference>
<proteinExistence type="predicted"/>
<dbReference type="EMBL" id="BJUZ01000001">
    <property type="protein sequence ID" value="GEK92772.1"/>
    <property type="molecule type" value="Genomic_DNA"/>
</dbReference>
<gene>
    <name evidence="2" type="ORF">GWA01_05420</name>
</gene>
<name>A0A511AYT8_9PROT</name>
<evidence type="ECO:0000256" key="1">
    <source>
        <dbReference type="SAM" id="MobiDB-lite"/>
    </source>
</evidence>
<evidence type="ECO:0008006" key="4">
    <source>
        <dbReference type="Google" id="ProtNLM"/>
    </source>
</evidence>
<evidence type="ECO:0000313" key="3">
    <source>
        <dbReference type="Proteomes" id="UP000321230"/>
    </source>
</evidence>
<dbReference type="Proteomes" id="UP000321230">
    <property type="component" value="Unassembled WGS sequence"/>
</dbReference>
<organism evidence="2 3">
    <name type="scientific">Gluconobacter wancherniae NBRC 103581</name>
    <dbReference type="NCBI Taxonomy" id="656744"/>
    <lineage>
        <taxon>Bacteria</taxon>
        <taxon>Pseudomonadati</taxon>
        <taxon>Pseudomonadota</taxon>
        <taxon>Alphaproteobacteria</taxon>
        <taxon>Acetobacterales</taxon>
        <taxon>Acetobacteraceae</taxon>
        <taxon>Gluconobacter</taxon>
    </lineage>
</organism>
<comment type="caution">
    <text evidence="2">The sequence shown here is derived from an EMBL/GenBank/DDBJ whole genome shotgun (WGS) entry which is preliminary data.</text>
</comment>
<accession>A0A511AYT8</accession>
<reference evidence="2 3" key="1">
    <citation type="submission" date="2019-07" db="EMBL/GenBank/DDBJ databases">
        <title>Whole genome shotgun sequence of Gluconobacter wancherniae NBRC 103581.</title>
        <authorList>
            <person name="Hosoyama A."/>
            <person name="Uohara A."/>
            <person name="Ohji S."/>
            <person name="Ichikawa N."/>
        </authorList>
    </citation>
    <scope>NUCLEOTIDE SEQUENCE [LARGE SCALE GENOMIC DNA]</scope>
    <source>
        <strain evidence="2 3">NBRC 103581</strain>
    </source>
</reference>
<keyword evidence="3" id="KW-1185">Reference proteome</keyword>
<feature type="region of interest" description="Disordered" evidence="1">
    <location>
        <begin position="77"/>
        <end position="128"/>
    </location>
</feature>
<feature type="compositionally biased region" description="Basic and acidic residues" evidence="1">
    <location>
        <begin position="81"/>
        <end position="111"/>
    </location>
</feature>
<dbReference type="OrthoDB" id="9811127at2"/>
<sequence length="128" mass="14204">MSDNPLAPNAKRDAAIKAEAKLLWESEGRPEGGPEAYMERAEDLISIKGVPRGVNVKDLPDPELADVQIENARLQENLGEFPERSTDQGDQRHFPVADRKEEAELMKDESAQHGQPGYAQIDEKQEGP</sequence>
<dbReference type="AlphaFoldDB" id="A0A511AYT8"/>
<dbReference type="InterPro" id="IPR021327">
    <property type="entry name" value="DUF2934"/>
</dbReference>
<dbReference type="RefSeq" id="WP_146793764.1">
    <property type="nucleotide sequence ID" value="NZ_BARC01000005.1"/>
</dbReference>
<protein>
    <recommendedName>
        <fullName evidence="4">DUF2934 domain-containing protein</fullName>
    </recommendedName>
</protein>